<keyword evidence="3" id="KW-0274">FAD</keyword>
<evidence type="ECO:0000256" key="5">
    <source>
        <dbReference type="ARBA" id="ARBA00023033"/>
    </source>
</evidence>
<dbReference type="HOGENOM" id="CLU_009665_3_2_1"/>
<keyword evidence="5" id="KW-0503">Monooxygenase</keyword>
<dbReference type="Pfam" id="PF01494">
    <property type="entry name" value="FAD_binding_3"/>
    <property type="match status" value="2"/>
</dbReference>
<dbReference type="STRING" id="1531966.A0A0A1TID6"/>
<dbReference type="GO" id="GO:0071949">
    <property type="term" value="F:FAD binding"/>
    <property type="evidence" value="ECO:0007669"/>
    <property type="project" value="InterPro"/>
</dbReference>
<gene>
    <name evidence="9" type="ORF">VHEMI05968</name>
</gene>
<protein>
    <recommendedName>
        <fullName evidence="8">FAD-binding domain-containing protein</fullName>
    </recommendedName>
</protein>
<reference evidence="9 10" key="1">
    <citation type="journal article" date="2015" name="Genome Announc.">
        <title>Draft Genome Sequence and Gene Annotation of the Entomopathogenic Fungus Verticillium hemipterigenum.</title>
        <authorList>
            <person name="Horn F."/>
            <person name="Habel A."/>
            <person name="Scharf D.H."/>
            <person name="Dworschak J."/>
            <person name="Brakhage A.A."/>
            <person name="Guthke R."/>
            <person name="Hertweck C."/>
            <person name="Linde J."/>
        </authorList>
    </citation>
    <scope>NUCLEOTIDE SEQUENCE [LARGE SCALE GENOMIC DNA]</scope>
</reference>
<keyword evidence="7" id="KW-0732">Signal</keyword>
<dbReference type="OrthoDB" id="47494at2759"/>
<dbReference type="Proteomes" id="UP000039046">
    <property type="component" value="Unassembled WGS sequence"/>
</dbReference>
<evidence type="ECO:0000259" key="8">
    <source>
        <dbReference type="Pfam" id="PF01494"/>
    </source>
</evidence>
<dbReference type="SUPFAM" id="SSF51905">
    <property type="entry name" value="FAD/NAD(P)-binding domain"/>
    <property type="match status" value="1"/>
</dbReference>
<feature type="domain" description="FAD-binding" evidence="8">
    <location>
        <begin position="2"/>
        <end position="40"/>
    </location>
</feature>
<feature type="signal peptide" evidence="7">
    <location>
        <begin position="1"/>
        <end position="16"/>
    </location>
</feature>
<dbReference type="EMBL" id="CDHN01000003">
    <property type="protein sequence ID" value="CEJ90168.1"/>
    <property type="molecule type" value="Genomic_DNA"/>
</dbReference>
<dbReference type="Gene3D" id="3.50.50.60">
    <property type="entry name" value="FAD/NAD(P)-binding domain"/>
    <property type="match status" value="1"/>
</dbReference>
<keyword evidence="4" id="KW-0560">Oxidoreductase</keyword>
<feature type="domain" description="FAD-binding" evidence="8">
    <location>
        <begin position="289"/>
        <end position="364"/>
    </location>
</feature>
<proteinExistence type="predicted"/>
<comment type="cofactor">
    <cofactor evidence="1">
        <name>FAD</name>
        <dbReference type="ChEBI" id="CHEBI:57692"/>
    </cofactor>
</comment>
<dbReference type="PANTHER" id="PTHR47178:SF6">
    <property type="entry name" value="FAD-BINDING DOMAIN-CONTAINING PROTEIN"/>
    <property type="match status" value="1"/>
</dbReference>
<dbReference type="InterPro" id="IPR036188">
    <property type="entry name" value="FAD/NAD-bd_sf"/>
</dbReference>
<keyword evidence="10" id="KW-1185">Reference proteome</keyword>
<evidence type="ECO:0000256" key="1">
    <source>
        <dbReference type="ARBA" id="ARBA00001974"/>
    </source>
</evidence>
<evidence type="ECO:0000313" key="10">
    <source>
        <dbReference type="Proteomes" id="UP000039046"/>
    </source>
</evidence>
<dbReference type="AlphaFoldDB" id="A0A0A1TID6"/>
<evidence type="ECO:0000256" key="6">
    <source>
        <dbReference type="SAM" id="MobiDB-lite"/>
    </source>
</evidence>
<accession>A0A0A1TID6</accession>
<organism evidence="9 10">
    <name type="scientific">[Torrubiella] hemipterigena</name>
    <dbReference type="NCBI Taxonomy" id="1531966"/>
    <lineage>
        <taxon>Eukaryota</taxon>
        <taxon>Fungi</taxon>
        <taxon>Dikarya</taxon>
        <taxon>Ascomycota</taxon>
        <taxon>Pezizomycotina</taxon>
        <taxon>Sordariomycetes</taxon>
        <taxon>Hypocreomycetidae</taxon>
        <taxon>Hypocreales</taxon>
        <taxon>Clavicipitaceae</taxon>
        <taxon>Clavicipitaceae incertae sedis</taxon>
        <taxon>'Torrubiella' clade</taxon>
    </lineage>
</organism>
<keyword evidence="2" id="KW-0285">Flavoprotein</keyword>
<evidence type="ECO:0000256" key="2">
    <source>
        <dbReference type="ARBA" id="ARBA00022630"/>
    </source>
</evidence>
<name>A0A0A1TID6_9HYPO</name>
<evidence type="ECO:0000256" key="7">
    <source>
        <dbReference type="SAM" id="SignalP"/>
    </source>
</evidence>
<dbReference type="GO" id="GO:0004497">
    <property type="term" value="F:monooxygenase activity"/>
    <property type="evidence" value="ECO:0007669"/>
    <property type="project" value="UniProtKB-KW"/>
</dbReference>
<feature type="chain" id="PRO_5001990051" description="FAD-binding domain-containing protein" evidence="7">
    <location>
        <begin position="17"/>
        <end position="403"/>
    </location>
</feature>
<sequence length="403" mass="44394">MHVLIIGGALSGLSLAQMLRKHGISFTVFERDETPDSRFQGWAIALHSILGDLKASFPDDMPDMLRATSHLAPLDLPAQMAFYVDDHSGRTGAEHSEEVPWVRCERRRLRDWLSTKIPVQWNKRMSSMKEDDSGVTVYFEDGTSARGDIVVGADGFNSAVRRSLLGKPLEDLVNLVPFTNIIGEVTLSGAAFERQLSLGHSAYRYGPTDSNYVLFVGLHCVLPDGLSGKYYWILGERDTTAGCADHWLRTATPQQKLDYIMELTKNAPPKLREILELTPVSGIQAEFKPWRDMELESLPTGRVALVGDAAHTMTPFRGEGGMFALIDSLDLGKRLAGAKSEDIVGLVREYHDEMLARSGPAVRRSRGATGKPDGGTLPTYGGRIPTELPPETISLATVKRLVY</sequence>
<evidence type="ECO:0000256" key="4">
    <source>
        <dbReference type="ARBA" id="ARBA00023002"/>
    </source>
</evidence>
<dbReference type="InterPro" id="IPR002938">
    <property type="entry name" value="FAD-bd"/>
</dbReference>
<evidence type="ECO:0000256" key="3">
    <source>
        <dbReference type="ARBA" id="ARBA00022827"/>
    </source>
</evidence>
<dbReference type="PANTHER" id="PTHR47178">
    <property type="entry name" value="MONOOXYGENASE, FAD-BINDING"/>
    <property type="match status" value="1"/>
</dbReference>
<feature type="region of interest" description="Disordered" evidence="6">
    <location>
        <begin position="358"/>
        <end position="386"/>
    </location>
</feature>
<evidence type="ECO:0000313" key="9">
    <source>
        <dbReference type="EMBL" id="CEJ90168.1"/>
    </source>
</evidence>
<dbReference type="PRINTS" id="PR00420">
    <property type="entry name" value="RNGMNOXGNASE"/>
</dbReference>